<evidence type="ECO:0000256" key="6">
    <source>
        <dbReference type="ARBA" id="ARBA00022968"/>
    </source>
</evidence>
<comment type="similarity">
    <text evidence="2">Belongs to the glycosyltransferase 29 family.</text>
</comment>
<dbReference type="OMA" id="CHREVIN"/>
<dbReference type="GO" id="GO:0006491">
    <property type="term" value="P:N-glycan processing"/>
    <property type="evidence" value="ECO:0007669"/>
    <property type="project" value="TreeGrafter"/>
</dbReference>
<comment type="subcellular location">
    <subcellularLocation>
        <location evidence="1">Golgi apparatus membrane</location>
        <topology evidence="1">Single-pass type II membrane protein</topology>
    </subcellularLocation>
</comment>
<evidence type="ECO:0000256" key="2">
    <source>
        <dbReference type="ARBA" id="ARBA00006003"/>
    </source>
</evidence>
<dbReference type="GO" id="GO:0000139">
    <property type="term" value="C:Golgi membrane"/>
    <property type="evidence" value="ECO:0007669"/>
    <property type="project" value="UniProtKB-SubCell"/>
</dbReference>
<dbReference type="Pfam" id="PF00777">
    <property type="entry name" value="Glyco_transf_29"/>
    <property type="match status" value="1"/>
</dbReference>
<evidence type="ECO:0000256" key="11">
    <source>
        <dbReference type="ARBA" id="ARBA00023180"/>
    </source>
</evidence>
<feature type="compositionally biased region" description="Polar residues" evidence="13">
    <location>
        <begin position="65"/>
        <end position="74"/>
    </location>
</feature>
<evidence type="ECO:0000256" key="14">
    <source>
        <dbReference type="SAM" id="Phobius"/>
    </source>
</evidence>
<dbReference type="GO" id="GO:0003828">
    <property type="term" value="F:alpha-N-acetylneuraminate alpha-2,8-sialyltransferase activity"/>
    <property type="evidence" value="ECO:0007669"/>
    <property type="project" value="TreeGrafter"/>
</dbReference>
<keyword evidence="16" id="KW-1185">Reference proteome</keyword>
<dbReference type="Gene3D" id="3.90.1480.20">
    <property type="entry name" value="Glycosyl transferase family 29"/>
    <property type="match status" value="1"/>
</dbReference>
<evidence type="ECO:0000256" key="12">
    <source>
        <dbReference type="PIRSR" id="PIRSR005557-2"/>
    </source>
</evidence>
<dbReference type="InterPro" id="IPR038578">
    <property type="entry name" value="GT29-like_sf"/>
</dbReference>
<feature type="transmembrane region" description="Helical" evidence="14">
    <location>
        <begin position="5"/>
        <end position="24"/>
    </location>
</feature>
<dbReference type="Proteomes" id="UP000265020">
    <property type="component" value="Unassembled WGS sequence"/>
</dbReference>
<organism evidence="15 16">
    <name type="scientific">Cyprinodon variegatus</name>
    <name type="common">Sheepshead minnow</name>
    <dbReference type="NCBI Taxonomy" id="28743"/>
    <lineage>
        <taxon>Eukaryota</taxon>
        <taxon>Metazoa</taxon>
        <taxon>Chordata</taxon>
        <taxon>Craniata</taxon>
        <taxon>Vertebrata</taxon>
        <taxon>Euteleostomi</taxon>
        <taxon>Actinopterygii</taxon>
        <taxon>Neopterygii</taxon>
        <taxon>Teleostei</taxon>
        <taxon>Neoteleostei</taxon>
        <taxon>Acanthomorphata</taxon>
        <taxon>Ovalentaria</taxon>
        <taxon>Atherinomorphae</taxon>
        <taxon>Cyprinodontiformes</taxon>
        <taxon>Cyprinodontidae</taxon>
        <taxon>Cyprinodon</taxon>
    </lineage>
</organism>
<dbReference type="PANTHER" id="PTHR11987:SF50">
    <property type="entry name" value="ALPHA-2,8-SIALYLTRANSFERASE 8F"/>
    <property type="match status" value="1"/>
</dbReference>
<evidence type="ECO:0000256" key="3">
    <source>
        <dbReference type="ARBA" id="ARBA00022676"/>
    </source>
</evidence>
<dbReference type="RefSeq" id="XP_015230242.1">
    <property type="nucleotide sequence ID" value="XM_015374756.1"/>
</dbReference>
<dbReference type="OrthoDB" id="10264956at2759"/>
<evidence type="ECO:0000256" key="5">
    <source>
        <dbReference type="ARBA" id="ARBA00022692"/>
    </source>
</evidence>
<dbReference type="PIRSF" id="PIRSF005557">
    <property type="entry name" value="Sialyl_trans"/>
    <property type="match status" value="1"/>
</dbReference>
<dbReference type="PANTHER" id="PTHR11987">
    <property type="entry name" value="ALPHA-2,8-SIALYLTRANSFERASE"/>
    <property type="match status" value="1"/>
</dbReference>
<name>A0A3Q2E3I4_CYPVA</name>
<evidence type="ECO:0000256" key="10">
    <source>
        <dbReference type="ARBA" id="ARBA00023157"/>
    </source>
</evidence>
<reference evidence="15" key="2">
    <citation type="submission" date="2025-09" db="UniProtKB">
        <authorList>
            <consortium name="Ensembl"/>
        </authorList>
    </citation>
    <scope>IDENTIFICATION</scope>
</reference>
<proteinExistence type="inferred from homology"/>
<dbReference type="AlphaFoldDB" id="A0A3Q2E3I4"/>
<sequence>MKGHLLLAFNLLILGSLWTTFFWYTCNTNSEKPRHTLKKNKDCSHCREIKSLSIDVCSKASQTEEVTDVTSGKDQPQKVADKKEASKPCKDCRKQIKDILEPYSQAWARKEEKHEEIRTLLKLKVSGYKSAIITQENTPVGSKLVMDGQKKRSIEVNTEHFETFLKENPFANKTYDSCAVVGNGGILANSSCGKKIDSADFVIRCNLAPLIDKYIEHVGMKTNLVSANPSIFYERYGSLTGPRRKFMEKLCQYGDSMLLLPTFSYTGNIAVCLRAYQTIQDFESPIQPIYFSPAYLKDLDTFWRSQGWKAVRLSTGMILTSMALELCDNVHLYGFWPFSLHPYTFKELTNHYYDDKKPKGGFHAMPEEFKLLLQLHSKGVLKLHLGDCEPNKD</sequence>
<protein>
    <submittedName>
        <fullName evidence="15">ST8 alpha-N-acetyl-neuraminide alpha-2,8-sialyltransferase 6</fullName>
    </submittedName>
</protein>
<evidence type="ECO:0000256" key="8">
    <source>
        <dbReference type="ARBA" id="ARBA00023034"/>
    </source>
</evidence>
<keyword evidence="6" id="KW-0735">Signal-anchor</keyword>
<keyword evidence="5 14" id="KW-0812">Transmembrane</keyword>
<keyword evidence="3" id="KW-0328">Glycosyltransferase</keyword>
<feature type="region of interest" description="Disordered" evidence="13">
    <location>
        <begin position="65"/>
        <end position="86"/>
    </location>
</feature>
<evidence type="ECO:0000256" key="13">
    <source>
        <dbReference type="SAM" id="MobiDB-lite"/>
    </source>
</evidence>
<dbReference type="GeneID" id="107084757"/>
<dbReference type="Ensembl" id="ENSCVAT00000029563.1">
    <property type="protein sequence ID" value="ENSCVAP00000026771.1"/>
    <property type="gene ID" value="ENSCVAG00000012576.1"/>
</dbReference>
<dbReference type="InterPro" id="IPR001675">
    <property type="entry name" value="Glyco_trans_29"/>
</dbReference>
<keyword evidence="9 14" id="KW-0472">Membrane</keyword>
<evidence type="ECO:0000313" key="15">
    <source>
        <dbReference type="Ensembl" id="ENSCVAP00000026771.1"/>
    </source>
</evidence>
<keyword evidence="10" id="KW-1015">Disulfide bond</keyword>
<dbReference type="GeneTree" id="ENSGT01030000234535"/>
<feature type="disulfide bond" evidence="12">
    <location>
        <begin position="178"/>
        <end position="327"/>
    </location>
</feature>
<accession>A0A3Q2E3I4</accession>
<keyword evidence="8" id="KW-0333">Golgi apparatus</keyword>
<reference evidence="15" key="1">
    <citation type="submission" date="2025-08" db="UniProtKB">
        <authorList>
            <consortium name="Ensembl"/>
        </authorList>
    </citation>
    <scope>IDENTIFICATION</scope>
</reference>
<feature type="compositionally biased region" description="Basic and acidic residues" evidence="13">
    <location>
        <begin position="75"/>
        <end position="86"/>
    </location>
</feature>
<dbReference type="InterPro" id="IPR012163">
    <property type="entry name" value="Sialyl_trans"/>
</dbReference>
<evidence type="ECO:0000256" key="4">
    <source>
        <dbReference type="ARBA" id="ARBA00022679"/>
    </source>
</evidence>
<keyword evidence="11" id="KW-0325">Glycoprotein</keyword>
<evidence type="ECO:0000256" key="1">
    <source>
        <dbReference type="ARBA" id="ARBA00004323"/>
    </source>
</evidence>
<evidence type="ECO:0000256" key="7">
    <source>
        <dbReference type="ARBA" id="ARBA00022989"/>
    </source>
</evidence>
<evidence type="ECO:0000256" key="9">
    <source>
        <dbReference type="ARBA" id="ARBA00023136"/>
    </source>
</evidence>
<evidence type="ECO:0000313" key="16">
    <source>
        <dbReference type="Proteomes" id="UP000265020"/>
    </source>
</evidence>
<dbReference type="GO" id="GO:0009311">
    <property type="term" value="P:oligosaccharide metabolic process"/>
    <property type="evidence" value="ECO:0007669"/>
    <property type="project" value="TreeGrafter"/>
</dbReference>
<keyword evidence="4" id="KW-0808">Transferase</keyword>
<dbReference type="InterPro" id="IPR050943">
    <property type="entry name" value="Glycosyltr_29_Sialyltrsf"/>
</dbReference>
<keyword evidence="7 14" id="KW-1133">Transmembrane helix</keyword>